<dbReference type="PROSITE" id="PS50068">
    <property type="entry name" value="LDLRA_2"/>
    <property type="match status" value="1"/>
</dbReference>
<protein>
    <submittedName>
        <fullName evidence="5">Low-density lipoprotein receptor domain class A</fullName>
    </submittedName>
</protein>
<dbReference type="InterPro" id="IPR002172">
    <property type="entry name" value="LDrepeatLR_classA_rpt"/>
</dbReference>
<dbReference type="InterPro" id="IPR036055">
    <property type="entry name" value="LDL_receptor-like_sf"/>
</dbReference>
<name>A0A0R3XBN6_HYDTA</name>
<keyword evidence="4" id="KW-1185">Reference proteome</keyword>
<dbReference type="AlphaFoldDB" id="A0A0R3XBN6"/>
<dbReference type="STRING" id="6205.A0A0R3XBN6"/>
<accession>A0A0R3XBN6</accession>
<gene>
    <name evidence="3" type="ORF">TTAC_LOCUS10946</name>
</gene>
<evidence type="ECO:0000256" key="1">
    <source>
        <dbReference type="ARBA" id="ARBA00023157"/>
    </source>
</evidence>
<dbReference type="SMART" id="SM00192">
    <property type="entry name" value="LDLa"/>
    <property type="match status" value="1"/>
</dbReference>
<sequence>MLVNQDSRFVVNRLRTGEMVITAPRGLPAQNEALLIECFFPNEGTRIASVLIKTTAGVIPCLEGFRCSDGSCISSWQRCDGQVNCADGLDEANCSCGRVMIEPERIVRRPWEAFNFTCTASDQQRPIVALRDTYTQIDGISGLIVDRPSESTITVTAGHGLREVHGNMTFE</sequence>
<evidence type="ECO:0000313" key="3">
    <source>
        <dbReference type="EMBL" id="VDM35926.1"/>
    </source>
</evidence>
<organism evidence="5">
    <name type="scientific">Hydatigena taeniaeformis</name>
    <name type="common">Feline tapeworm</name>
    <name type="synonym">Taenia taeniaeformis</name>
    <dbReference type="NCBI Taxonomy" id="6205"/>
    <lineage>
        <taxon>Eukaryota</taxon>
        <taxon>Metazoa</taxon>
        <taxon>Spiralia</taxon>
        <taxon>Lophotrochozoa</taxon>
        <taxon>Platyhelminthes</taxon>
        <taxon>Cestoda</taxon>
        <taxon>Eucestoda</taxon>
        <taxon>Cyclophyllidea</taxon>
        <taxon>Taeniidae</taxon>
        <taxon>Hydatigera</taxon>
    </lineage>
</organism>
<dbReference type="EMBL" id="UYWX01022591">
    <property type="protein sequence ID" value="VDM35926.1"/>
    <property type="molecule type" value="Genomic_DNA"/>
</dbReference>
<dbReference type="CDD" id="cd00112">
    <property type="entry name" value="LDLa"/>
    <property type="match status" value="1"/>
</dbReference>
<evidence type="ECO:0000313" key="5">
    <source>
        <dbReference type="WBParaSite" id="TTAC_0001096301-mRNA-1"/>
    </source>
</evidence>
<dbReference type="Proteomes" id="UP000274429">
    <property type="component" value="Unassembled WGS sequence"/>
</dbReference>
<keyword evidence="1 2" id="KW-1015">Disulfide bond</keyword>
<reference evidence="5" key="1">
    <citation type="submission" date="2017-02" db="UniProtKB">
        <authorList>
            <consortium name="WormBaseParasite"/>
        </authorList>
    </citation>
    <scope>IDENTIFICATION</scope>
</reference>
<dbReference type="WBParaSite" id="TTAC_0001096301-mRNA-1">
    <property type="protein sequence ID" value="TTAC_0001096301-mRNA-1"/>
    <property type="gene ID" value="TTAC_0001096301"/>
</dbReference>
<feature type="disulfide bond" evidence="2">
    <location>
        <begin position="67"/>
        <end position="85"/>
    </location>
</feature>
<dbReference type="OrthoDB" id="10013209at2759"/>
<evidence type="ECO:0000256" key="2">
    <source>
        <dbReference type="PROSITE-ProRule" id="PRU00124"/>
    </source>
</evidence>
<dbReference type="SUPFAM" id="SSF57424">
    <property type="entry name" value="LDL receptor-like module"/>
    <property type="match status" value="1"/>
</dbReference>
<proteinExistence type="predicted"/>
<dbReference type="Gene3D" id="4.10.400.10">
    <property type="entry name" value="Low-density Lipoprotein Receptor"/>
    <property type="match status" value="1"/>
</dbReference>
<feature type="disulfide bond" evidence="2">
    <location>
        <begin position="79"/>
        <end position="94"/>
    </location>
</feature>
<evidence type="ECO:0000313" key="4">
    <source>
        <dbReference type="Proteomes" id="UP000274429"/>
    </source>
</evidence>
<reference evidence="3 4" key="2">
    <citation type="submission" date="2018-11" db="EMBL/GenBank/DDBJ databases">
        <authorList>
            <consortium name="Pathogen Informatics"/>
        </authorList>
    </citation>
    <scope>NUCLEOTIDE SEQUENCE [LARGE SCALE GENOMIC DNA]</scope>
</reference>
<dbReference type="Pfam" id="PF00057">
    <property type="entry name" value="Ldl_recept_a"/>
    <property type="match status" value="1"/>
</dbReference>
<comment type="caution">
    <text evidence="2">Lacks conserved residue(s) required for the propagation of feature annotation.</text>
</comment>